<evidence type="ECO:0000256" key="1">
    <source>
        <dbReference type="ARBA" id="ARBA00004370"/>
    </source>
</evidence>
<dbReference type="Pfam" id="PF08478">
    <property type="entry name" value="POTRA_1"/>
    <property type="match status" value="1"/>
</dbReference>
<evidence type="ECO:0000256" key="3">
    <source>
        <dbReference type="ARBA" id="ARBA00022519"/>
    </source>
</evidence>
<gene>
    <name evidence="9" type="primary">ftsQ</name>
    <name evidence="11" type="ORF">GCM10022394_27400</name>
</gene>
<evidence type="ECO:0000256" key="8">
    <source>
        <dbReference type="ARBA" id="ARBA00023306"/>
    </source>
</evidence>
<dbReference type="PANTHER" id="PTHR35851">
    <property type="entry name" value="CELL DIVISION PROTEIN FTSQ"/>
    <property type="match status" value="1"/>
</dbReference>
<dbReference type="PROSITE" id="PS51779">
    <property type="entry name" value="POTRA"/>
    <property type="match status" value="1"/>
</dbReference>
<name>A0ABP6W3L6_9GAMM</name>
<feature type="transmembrane region" description="Helical" evidence="9">
    <location>
        <begin position="12"/>
        <end position="31"/>
    </location>
</feature>
<comment type="caution">
    <text evidence="11">The sequence shown here is derived from an EMBL/GenBank/DDBJ whole genome shotgun (WGS) entry which is preliminary data.</text>
</comment>
<evidence type="ECO:0000256" key="2">
    <source>
        <dbReference type="ARBA" id="ARBA00022475"/>
    </source>
</evidence>
<comment type="function">
    <text evidence="9">Essential cell division protein. May link together the upstream cell division proteins, which are predominantly cytoplasmic, with the downstream cell division proteins, which are predominantly periplasmic. May control correct divisome assembly.</text>
</comment>
<keyword evidence="6 9" id="KW-1133">Transmembrane helix</keyword>
<dbReference type="InterPro" id="IPR026579">
    <property type="entry name" value="FtsQ"/>
</dbReference>
<evidence type="ECO:0000256" key="9">
    <source>
        <dbReference type="HAMAP-Rule" id="MF_00911"/>
    </source>
</evidence>
<keyword evidence="8 9" id="KW-0131">Cell cycle</keyword>
<dbReference type="Gene3D" id="3.40.50.11690">
    <property type="entry name" value="Cell division protein FtsQ/DivIB"/>
    <property type="match status" value="1"/>
</dbReference>
<dbReference type="PANTHER" id="PTHR35851:SF1">
    <property type="entry name" value="CELL DIVISION PROTEIN FTSQ"/>
    <property type="match status" value="1"/>
</dbReference>
<keyword evidence="4 9" id="KW-0132">Cell division</keyword>
<proteinExistence type="inferred from homology"/>
<dbReference type="EMBL" id="BAABCX010000004">
    <property type="protein sequence ID" value="GAA3545931.1"/>
    <property type="molecule type" value="Genomic_DNA"/>
</dbReference>
<dbReference type="Pfam" id="PF03799">
    <property type="entry name" value="FtsQ_DivIB_C"/>
    <property type="match status" value="1"/>
</dbReference>
<comment type="similarity">
    <text evidence="9">Belongs to the FtsQ/DivIB family. FtsQ subfamily.</text>
</comment>
<keyword evidence="2 9" id="KW-1003">Cell membrane</keyword>
<evidence type="ECO:0000256" key="7">
    <source>
        <dbReference type="ARBA" id="ARBA00023136"/>
    </source>
</evidence>
<evidence type="ECO:0000313" key="11">
    <source>
        <dbReference type="EMBL" id="GAA3545931.1"/>
    </source>
</evidence>
<comment type="subcellular location">
    <subcellularLocation>
        <location evidence="9">Cell inner membrane</location>
        <topology evidence="9">Single-pass type II membrane protein</topology>
    </subcellularLocation>
    <subcellularLocation>
        <location evidence="1">Membrane</location>
    </subcellularLocation>
    <text evidence="9">Localizes to the division septum.</text>
</comment>
<dbReference type="Proteomes" id="UP001500795">
    <property type="component" value="Unassembled WGS sequence"/>
</dbReference>
<dbReference type="InterPro" id="IPR034746">
    <property type="entry name" value="POTRA"/>
</dbReference>
<evidence type="ECO:0000313" key="12">
    <source>
        <dbReference type="Proteomes" id="UP001500795"/>
    </source>
</evidence>
<reference evidence="12" key="1">
    <citation type="journal article" date="2019" name="Int. J. Syst. Evol. Microbiol.">
        <title>The Global Catalogue of Microorganisms (GCM) 10K type strain sequencing project: providing services to taxonomists for standard genome sequencing and annotation.</title>
        <authorList>
            <consortium name="The Broad Institute Genomics Platform"/>
            <consortium name="The Broad Institute Genome Sequencing Center for Infectious Disease"/>
            <person name="Wu L."/>
            <person name="Ma J."/>
        </authorList>
    </citation>
    <scope>NUCLEOTIDE SEQUENCE [LARGE SCALE GENOMIC DNA]</scope>
    <source>
        <strain evidence="12">JCM 17110</strain>
    </source>
</reference>
<keyword evidence="7 9" id="KW-0472">Membrane</keyword>
<evidence type="ECO:0000256" key="5">
    <source>
        <dbReference type="ARBA" id="ARBA00022692"/>
    </source>
</evidence>
<keyword evidence="3 9" id="KW-0997">Cell inner membrane</keyword>
<organism evidence="11 12">
    <name type="scientific">Zobellella aerophila</name>
    <dbReference type="NCBI Taxonomy" id="870480"/>
    <lineage>
        <taxon>Bacteria</taxon>
        <taxon>Pseudomonadati</taxon>
        <taxon>Pseudomonadota</taxon>
        <taxon>Gammaproteobacteria</taxon>
        <taxon>Aeromonadales</taxon>
        <taxon>Aeromonadaceae</taxon>
        <taxon>Zobellella</taxon>
    </lineage>
</organism>
<comment type="subunit">
    <text evidence="9">Part of a complex composed of FtsB, FtsL and FtsQ.</text>
</comment>
<protein>
    <recommendedName>
        <fullName evidence="9">Cell division protein FtsQ</fullName>
    </recommendedName>
</protein>
<dbReference type="InterPro" id="IPR045335">
    <property type="entry name" value="FtsQ_C_sf"/>
</dbReference>
<evidence type="ECO:0000259" key="10">
    <source>
        <dbReference type="PROSITE" id="PS51779"/>
    </source>
</evidence>
<dbReference type="GO" id="GO:0051301">
    <property type="term" value="P:cell division"/>
    <property type="evidence" value="ECO:0007669"/>
    <property type="project" value="UniProtKB-KW"/>
</dbReference>
<evidence type="ECO:0000256" key="4">
    <source>
        <dbReference type="ARBA" id="ARBA00022618"/>
    </source>
</evidence>
<keyword evidence="12" id="KW-1185">Reference proteome</keyword>
<dbReference type="HAMAP" id="MF_00911">
    <property type="entry name" value="FtsQ_subfam"/>
    <property type="match status" value="1"/>
</dbReference>
<dbReference type="InterPro" id="IPR005548">
    <property type="entry name" value="Cell_div_FtsQ/DivIB_C"/>
</dbReference>
<evidence type="ECO:0000256" key="6">
    <source>
        <dbReference type="ARBA" id="ARBA00022989"/>
    </source>
</evidence>
<dbReference type="InterPro" id="IPR013685">
    <property type="entry name" value="POTRA_FtsQ_type"/>
</dbReference>
<keyword evidence="5 9" id="KW-0812">Transmembrane</keyword>
<accession>A0ABP6W3L6</accession>
<dbReference type="RefSeq" id="WP_344958994.1">
    <property type="nucleotide sequence ID" value="NZ_BAABCX010000004.1"/>
</dbReference>
<dbReference type="Gene3D" id="3.10.20.310">
    <property type="entry name" value="membrane protein fhac"/>
    <property type="match status" value="1"/>
</dbReference>
<feature type="domain" description="POTRA" evidence="10">
    <location>
        <begin position="43"/>
        <end position="113"/>
    </location>
</feature>
<sequence>MGGTVTRTRLGFIAGLTLFVSVLATLAWGLWQIGLWITSANQLPMHSLIIQGEHKYLSREQVREAVLTLPQVDNFFTLEVDQVQQQLLTLPWVSQASVRKQWPDKLRVYIVEQEVAAFWNEGAMLNRQGEVFEADYRGLELSLVSLSGPDEESDKVLKEYHGLQQLLQPYGYDITHVHLTPRLSWELVLSNGVRLILGREHIETRLQRFVDVYPGILDRERIDYLDLRYDTGLAVGWKRDEETDNDKKRGTQSNRRA</sequence>